<dbReference type="InterPro" id="IPR036028">
    <property type="entry name" value="SH3-like_dom_sf"/>
</dbReference>
<dbReference type="PANTHER" id="PTHR45854:SF3">
    <property type="entry name" value="ARFGAP WITH SH3 DOMAIN, ANK REPEAT AND PH DOMAIN-CONTAINING PROTEIN"/>
    <property type="match status" value="1"/>
</dbReference>
<keyword evidence="3" id="KW-0862">Zinc</keyword>
<dbReference type="SUPFAM" id="SSF50044">
    <property type="entry name" value="SH3-domain"/>
    <property type="match status" value="1"/>
</dbReference>
<name>A0A0R3TMG7_RODNA</name>
<gene>
    <name evidence="11" type="ORF">HNAJ_LOCUS8506</name>
</gene>
<dbReference type="WBParaSite" id="HNAJ_0000851001-mRNA-1">
    <property type="protein sequence ID" value="HNAJ_0000851001-mRNA-1"/>
    <property type="gene ID" value="HNAJ_0000851001"/>
</dbReference>
<dbReference type="PANTHER" id="PTHR45854">
    <property type="entry name" value="ASAP FAMILY MEMBER"/>
    <property type="match status" value="1"/>
</dbReference>
<keyword evidence="12" id="KW-1185">Reference proteome</keyword>
<dbReference type="Gene3D" id="2.30.29.30">
    <property type="entry name" value="Pleckstrin-homology domain (PH domain)/Phosphotyrosine-binding domain (PTB)"/>
    <property type="match status" value="1"/>
</dbReference>
<dbReference type="SMART" id="SM00233">
    <property type="entry name" value="PH"/>
    <property type="match status" value="1"/>
</dbReference>
<feature type="region of interest" description="Disordered" evidence="7">
    <location>
        <begin position="360"/>
        <end position="393"/>
    </location>
</feature>
<reference evidence="13" key="1">
    <citation type="submission" date="2016-04" db="UniProtKB">
        <authorList>
            <consortium name="WormBaseParasite"/>
        </authorList>
    </citation>
    <scope>IDENTIFICATION</scope>
</reference>
<dbReference type="GO" id="GO:0005737">
    <property type="term" value="C:cytoplasm"/>
    <property type="evidence" value="ECO:0007669"/>
    <property type="project" value="InterPro"/>
</dbReference>
<feature type="compositionally biased region" description="Low complexity" evidence="7">
    <location>
        <begin position="361"/>
        <end position="375"/>
    </location>
</feature>
<feature type="compositionally biased region" description="Polar residues" evidence="7">
    <location>
        <begin position="909"/>
        <end position="918"/>
    </location>
</feature>
<protein>
    <submittedName>
        <fullName evidence="13">Arf-GAP with SH3 domain, ANK repeat and PH domain-containing protein 2</fullName>
    </submittedName>
</protein>
<keyword evidence="2" id="KW-0479">Metal-binding</keyword>
<dbReference type="InterPro" id="IPR002110">
    <property type="entry name" value="Ankyrin_rpt"/>
</dbReference>
<dbReference type="PROSITE" id="PS50088">
    <property type="entry name" value="ANK_REPEAT"/>
    <property type="match status" value="1"/>
</dbReference>
<proteinExistence type="predicted"/>
<evidence type="ECO:0000256" key="2">
    <source>
        <dbReference type="ARBA" id="ARBA00022723"/>
    </source>
</evidence>
<dbReference type="InterPro" id="IPR037278">
    <property type="entry name" value="ARFGAP/RecO"/>
</dbReference>
<evidence type="ECO:0000313" key="11">
    <source>
        <dbReference type="EMBL" id="VDO04484.1"/>
    </source>
</evidence>
<dbReference type="PROSITE" id="PS50002">
    <property type="entry name" value="SH3"/>
    <property type="match status" value="1"/>
</dbReference>
<evidence type="ECO:0000256" key="3">
    <source>
        <dbReference type="ARBA" id="ARBA00022833"/>
    </source>
</evidence>
<evidence type="ECO:0000259" key="8">
    <source>
        <dbReference type="PROSITE" id="PS50002"/>
    </source>
</evidence>
<dbReference type="Gene3D" id="2.30.30.40">
    <property type="entry name" value="SH3 Domains"/>
    <property type="match status" value="1"/>
</dbReference>
<dbReference type="Pfam" id="PF01412">
    <property type="entry name" value="ArfGap"/>
    <property type="match status" value="1"/>
</dbReference>
<dbReference type="Gene3D" id="1.10.220.150">
    <property type="entry name" value="Arf GTPase activating protein"/>
    <property type="match status" value="1"/>
</dbReference>
<dbReference type="InterPro" id="IPR043593">
    <property type="entry name" value="ASAP"/>
</dbReference>
<dbReference type="SUPFAM" id="SSF57863">
    <property type="entry name" value="ArfGap/RecO-like zinc finger"/>
    <property type="match status" value="1"/>
</dbReference>
<dbReference type="InterPro" id="IPR011993">
    <property type="entry name" value="PH-like_dom_sf"/>
</dbReference>
<evidence type="ECO:0000256" key="1">
    <source>
        <dbReference type="ARBA" id="ARBA00022443"/>
    </source>
</evidence>
<dbReference type="PROSITE" id="PS50297">
    <property type="entry name" value="ANK_REP_REGION"/>
    <property type="match status" value="1"/>
</dbReference>
<evidence type="ECO:0000256" key="4">
    <source>
        <dbReference type="PROSITE-ProRule" id="PRU00023"/>
    </source>
</evidence>
<dbReference type="Gene3D" id="1.20.1270.60">
    <property type="entry name" value="Arfaptin homology (AH) domain/BAR domain"/>
    <property type="match status" value="1"/>
</dbReference>
<dbReference type="Pfam" id="PF00169">
    <property type="entry name" value="PH"/>
    <property type="match status" value="1"/>
</dbReference>
<feature type="region of interest" description="Disordered" evidence="7">
    <location>
        <begin position="872"/>
        <end position="950"/>
    </location>
</feature>
<evidence type="ECO:0000259" key="9">
    <source>
        <dbReference type="PROSITE" id="PS50003"/>
    </source>
</evidence>
<reference evidence="11 12" key="2">
    <citation type="submission" date="2018-11" db="EMBL/GenBank/DDBJ databases">
        <authorList>
            <consortium name="Pathogen Informatics"/>
        </authorList>
    </citation>
    <scope>NUCLEOTIDE SEQUENCE [LARGE SCALE GENOMIC DNA]</scope>
</reference>
<dbReference type="AlphaFoldDB" id="A0A0R3TMG7"/>
<feature type="domain" description="PH" evidence="9">
    <location>
        <begin position="304"/>
        <end position="431"/>
    </location>
</feature>
<dbReference type="InterPro" id="IPR038508">
    <property type="entry name" value="ArfGAP_dom_sf"/>
</dbReference>
<keyword evidence="1 5" id="KW-0728">SH3 domain</keyword>
<evidence type="ECO:0000313" key="13">
    <source>
        <dbReference type="WBParaSite" id="HNAJ_0000851001-mRNA-1"/>
    </source>
</evidence>
<dbReference type="Pfam" id="PF16746">
    <property type="entry name" value="BAR_3"/>
    <property type="match status" value="1"/>
</dbReference>
<feature type="compositionally biased region" description="Low complexity" evidence="7">
    <location>
        <begin position="889"/>
        <end position="900"/>
    </location>
</feature>
<feature type="repeat" description="ANK" evidence="4">
    <location>
        <begin position="720"/>
        <end position="741"/>
    </location>
</feature>
<dbReference type="STRING" id="102285.A0A0R3TMG7"/>
<feature type="compositionally biased region" description="Polar residues" evidence="7">
    <location>
        <begin position="376"/>
        <end position="393"/>
    </location>
</feature>
<keyword evidence="6" id="KW-0863">Zinc-finger</keyword>
<organism evidence="13">
    <name type="scientific">Rodentolepis nana</name>
    <name type="common">Dwarf tapeworm</name>
    <name type="synonym">Hymenolepis nana</name>
    <dbReference type="NCBI Taxonomy" id="102285"/>
    <lineage>
        <taxon>Eukaryota</taxon>
        <taxon>Metazoa</taxon>
        <taxon>Spiralia</taxon>
        <taxon>Lophotrochozoa</taxon>
        <taxon>Platyhelminthes</taxon>
        <taxon>Cestoda</taxon>
        <taxon>Eucestoda</taxon>
        <taxon>Cyclophyllidea</taxon>
        <taxon>Hymenolepididae</taxon>
        <taxon>Rodentolepis</taxon>
    </lineage>
</organism>
<feature type="domain" description="Arf-GAP" evidence="10">
    <location>
        <begin position="502"/>
        <end position="623"/>
    </location>
</feature>
<dbReference type="SUPFAM" id="SSF103657">
    <property type="entry name" value="BAR/IMD domain-like"/>
    <property type="match status" value="1"/>
</dbReference>
<feature type="domain" description="SH3" evidence="8">
    <location>
        <begin position="1027"/>
        <end position="1089"/>
    </location>
</feature>
<dbReference type="InterPro" id="IPR004148">
    <property type="entry name" value="BAR_dom"/>
</dbReference>
<feature type="compositionally biased region" description="Polar residues" evidence="7">
    <location>
        <begin position="937"/>
        <end position="950"/>
    </location>
</feature>
<dbReference type="InterPro" id="IPR036770">
    <property type="entry name" value="Ankyrin_rpt-contain_sf"/>
</dbReference>
<dbReference type="Pfam" id="PF00023">
    <property type="entry name" value="Ank"/>
    <property type="match status" value="1"/>
</dbReference>
<dbReference type="InterPro" id="IPR001452">
    <property type="entry name" value="SH3_domain"/>
</dbReference>
<dbReference type="InterPro" id="IPR001164">
    <property type="entry name" value="ArfGAP_dom"/>
</dbReference>
<dbReference type="GO" id="GO:0008270">
    <property type="term" value="F:zinc ion binding"/>
    <property type="evidence" value="ECO:0007669"/>
    <property type="project" value="UniProtKB-KW"/>
</dbReference>
<dbReference type="InterPro" id="IPR027267">
    <property type="entry name" value="AH/BAR_dom_sf"/>
</dbReference>
<dbReference type="PROSITE" id="PS50115">
    <property type="entry name" value="ARFGAP"/>
    <property type="match status" value="1"/>
</dbReference>
<dbReference type="CDD" id="cd08834">
    <property type="entry name" value="ArfGap_ASAP"/>
    <property type="match status" value="1"/>
</dbReference>
<evidence type="ECO:0000256" key="6">
    <source>
        <dbReference type="PROSITE-ProRule" id="PRU00288"/>
    </source>
</evidence>
<dbReference type="SMART" id="SM00248">
    <property type="entry name" value="ANK"/>
    <property type="match status" value="2"/>
</dbReference>
<sequence length="1089" mass="120411">MAEPVTIEDFINDTLKDIQSPSVSEFSSKVSSIRQTVYSLDESLDSDRALVSKSRKYVKGVVSAGLSYADSVLALCDHLENLGQFAQSDNNNGSDLTAGFWKFSVIHRDLGNMFKHLMQNLNSILVFPMDAFLQGDVKSDLKKPFDKSLKDYECKYDKLKKEKLQTMKETGIYTPESFTCEMAENLERERRRLQLEVCDYFIKVNDVKSKKGSDFLQHFVDFYHAHLHYFRESLNVMEHFGKTLPDLASNISGLQKQHDTEKRQLVDTREAVRKKLQDNKDAMAQPMNSGYSGTQALPINFAYGRSKTGFLLKKSDSKVIKRLWQRRRVCVTEDNEFWLYHADDTKPPVRLSLLTCQLKLPPTSSQHPDPQSQSSYDTSVPNTDASDSGLSSSNVSKRSFYLVSNNRTYQFQAEDDKDFEEWTNVLSNALQAAFNEAMLSSDCQASLSDHDIMTTSMHRHSRRNVIGNDGDLLESSPSSTLGSDDGILNLNNNGLSGAALHQSIQSVMRSKVPGNLVCADCSRPCPEWVSINLGVLICLECCGTHRELGVQCSRTQSLVMDDLNTSQLMLPRFIGNKMFNEVYESGLPDGVKPVPDSDSTSRRVYIHSKYLDRKFVIKRCQEGESGVEILNAIVNGDLRLLIHAHGEGLDLSSSVDVAADCDTISDVKVAAGDTPLHVSISAVAAAVQHHKPSSVRLAIVQFILQNVPSAVNLLLRANKDGETALHYAAKYALPDALRLLLGVVGGVGVGALGAVVGEVHPNMILTSESASKQSPLSLIESRLSSPGTTELETIRLRRCERLLHLASDAFGDSPVDSIDFPTAQDQETAARKRLLEEIDDLDSVRWDEQSIGLEDADEDELSRTFRESLAGALKSKSPTVSPSGDDWRGSGANNNGSGSSCRRHSHNRLISTPKSSAASALATLPRKKGPAPKPPSTEHSGSSGAWYSGTTLDSRYSRTLASNFRSTPEQPSQSPPPPSDHIEVLLDVLEEHPDTTKTSPGHLDGYQIAHSPPVAKARVRVPTPKKTRPQRALAIYDCEAENPDELTFKRSEIIVVVKDIEVNWWLGYIEGQPHRRGLFPLTHVKLLPQ</sequence>
<dbReference type="InterPro" id="IPR001849">
    <property type="entry name" value="PH_domain"/>
</dbReference>
<evidence type="ECO:0000313" key="12">
    <source>
        <dbReference type="Proteomes" id="UP000278807"/>
    </source>
</evidence>
<dbReference type="Pfam" id="PF00018">
    <property type="entry name" value="SH3_1"/>
    <property type="match status" value="1"/>
</dbReference>
<dbReference type="SUPFAM" id="SSF50729">
    <property type="entry name" value="PH domain-like"/>
    <property type="match status" value="1"/>
</dbReference>
<dbReference type="GO" id="GO:0005096">
    <property type="term" value="F:GTPase activator activity"/>
    <property type="evidence" value="ECO:0007669"/>
    <property type="project" value="InterPro"/>
</dbReference>
<dbReference type="Proteomes" id="UP000278807">
    <property type="component" value="Unassembled WGS sequence"/>
</dbReference>
<dbReference type="SMART" id="SM00326">
    <property type="entry name" value="SH3"/>
    <property type="match status" value="1"/>
</dbReference>
<dbReference type="SMART" id="SM00105">
    <property type="entry name" value="ArfGap"/>
    <property type="match status" value="1"/>
</dbReference>
<dbReference type="PROSITE" id="PS50003">
    <property type="entry name" value="PH_DOMAIN"/>
    <property type="match status" value="1"/>
</dbReference>
<evidence type="ECO:0000256" key="7">
    <source>
        <dbReference type="SAM" id="MobiDB-lite"/>
    </source>
</evidence>
<evidence type="ECO:0000259" key="10">
    <source>
        <dbReference type="PROSITE" id="PS50115"/>
    </source>
</evidence>
<evidence type="ECO:0000256" key="5">
    <source>
        <dbReference type="PROSITE-ProRule" id="PRU00192"/>
    </source>
</evidence>
<accession>A0A0R3TMG7</accession>
<dbReference type="PRINTS" id="PR00405">
    <property type="entry name" value="REVINTRACTNG"/>
</dbReference>
<dbReference type="SUPFAM" id="SSF48403">
    <property type="entry name" value="Ankyrin repeat"/>
    <property type="match status" value="1"/>
</dbReference>
<dbReference type="Gene3D" id="1.25.40.950">
    <property type="match status" value="1"/>
</dbReference>
<keyword evidence="4" id="KW-0040">ANK repeat</keyword>
<dbReference type="EMBL" id="UZAE01012307">
    <property type="protein sequence ID" value="VDO04484.1"/>
    <property type="molecule type" value="Genomic_DNA"/>
</dbReference>
<dbReference type="OrthoDB" id="435430at2759"/>